<dbReference type="Proteomes" id="UP000006073">
    <property type="component" value="Unassembled WGS sequence"/>
</dbReference>
<protein>
    <submittedName>
        <fullName evidence="1">Uncharacterized protein</fullName>
    </submittedName>
</protein>
<evidence type="ECO:0000313" key="1">
    <source>
        <dbReference type="EMBL" id="EOZ98557.1"/>
    </source>
</evidence>
<dbReference type="AlphaFoldDB" id="S2DHS7"/>
<name>S2DHS7_INDAL</name>
<evidence type="ECO:0000313" key="2">
    <source>
        <dbReference type="Proteomes" id="UP000006073"/>
    </source>
</evidence>
<proteinExistence type="predicted"/>
<gene>
    <name evidence="1" type="ORF">A33Q_1211</name>
</gene>
<dbReference type="EMBL" id="ALWO02000023">
    <property type="protein sequence ID" value="EOZ98557.1"/>
    <property type="molecule type" value="Genomic_DNA"/>
</dbReference>
<reference evidence="1 2" key="1">
    <citation type="journal article" date="2013" name="Genome Announc.">
        <title>Draft Genome Sequence of Indibacter alkaliphilus Strain LW1T, Isolated from Lonar Lake, a Haloalkaline Lake in the Buldana District of Maharashtra, India.</title>
        <authorList>
            <person name="Singh A."/>
            <person name="Kumar Jangir P."/>
            <person name="Sharma R."/>
            <person name="Singh A."/>
            <person name="Kumar Pinnaka A."/>
            <person name="Shivaji S."/>
        </authorList>
    </citation>
    <scope>NUCLEOTIDE SEQUENCE [LARGE SCALE GENOMIC DNA]</scope>
    <source>
        <strain evidence="2">CCUG 57479 / KCTC 22604 / LW1</strain>
    </source>
</reference>
<dbReference type="STRING" id="1189612.A33Q_1211"/>
<accession>S2DHS7</accession>
<sequence length="63" mass="7488">MFLKRSERLEARGRNPELRFRIFQYSLLTDHYTLNLISKTCTEMTQPDKDSVKTGNEVNLAYF</sequence>
<keyword evidence="2" id="KW-1185">Reference proteome</keyword>
<organism evidence="1 2">
    <name type="scientific">Indibacter alkaliphilus (strain CCUG 57479 / KCTC 22604 / LW1)</name>
    <dbReference type="NCBI Taxonomy" id="1189612"/>
    <lineage>
        <taxon>Bacteria</taxon>
        <taxon>Pseudomonadati</taxon>
        <taxon>Bacteroidota</taxon>
        <taxon>Cytophagia</taxon>
        <taxon>Cytophagales</taxon>
        <taxon>Cyclobacteriaceae</taxon>
    </lineage>
</organism>
<comment type="caution">
    <text evidence="1">The sequence shown here is derived from an EMBL/GenBank/DDBJ whole genome shotgun (WGS) entry which is preliminary data.</text>
</comment>